<proteinExistence type="predicted"/>
<evidence type="ECO:0000313" key="3">
    <source>
        <dbReference type="EMBL" id="QDI90206.1"/>
    </source>
</evidence>
<dbReference type="OrthoDB" id="2404754at2"/>
<gene>
    <name evidence="3" type="ORF">EPH95_02655</name>
</gene>
<dbReference type="EMBL" id="CP035485">
    <property type="protein sequence ID" value="QDI90206.1"/>
    <property type="molecule type" value="Genomic_DNA"/>
</dbReference>
<dbReference type="AlphaFoldDB" id="A0A514LEC9"/>
<organism evidence="3 4">
    <name type="scientific">Salicibibacter halophilus</name>
    <dbReference type="NCBI Taxonomy" id="2502791"/>
    <lineage>
        <taxon>Bacteria</taxon>
        <taxon>Bacillati</taxon>
        <taxon>Bacillota</taxon>
        <taxon>Bacilli</taxon>
        <taxon>Bacillales</taxon>
        <taxon>Bacillaceae</taxon>
        <taxon>Salicibibacter</taxon>
    </lineage>
</organism>
<accession>A0A514LEC9</accession>
<feature type="coiled-coil region" evidence="1">
    <location>
        <begin position="84"/>
        <end position="125"/>
    </location>
</feature>
<dbReference type="KEGG" id="sale:EPH95_02655"/>
<feature type="compositionally biased region" description="Polar residues" evidence="2">
    <location>
        <begin position="150"/>
        <end position="161"/>
    </location>
</feature>
<evidence type="ECO:0000313" key="4">
    <source>
        <dbReference type="Proteomes" id="UP000319756"/>
    </source>
</evidence>
<reference evidence="4" key="1">
    <citation type="submission" date="2019-01" db="EMBL/GenBank/DDBJ databases">
        <title>Genomic analysis of Salicibibacter sp. NKC3-5.</title>
        <authorList>
            <person name="Oh Y.J."/>
        </authorList>
    </citation>
    <scope>NUCLEOTIDE SEQUENCE [LARGE SCALE GENOMIC DNA]</scope>
    <source>
        <strain evidence="4">NKC3-5</strain>
    </source>
</reference>
<dbReference type="RefSeq" id="WP_142087102.1">
    <property type="nucleotide sequence ID" value="NZ_CP035485.1"/>
</dbReference>
<evidence type="ECO:0000256" key="2">
    <source>
        <dbReference type="SAM" id="MobiDB-lite"/>
    </source>
</evidence>
<name>A0A514LEC9_9BACI</name>
<dbReference type="Proteomes" id="UP000319756">
    <property type="component" value="Chromosome"/>
</dbReference>
<protein>
    <submittedName>
        <fullName evidence="3">Uncharacterized protein</fullName>
    </submittedName>
</protein>
<dbReference type="Gene3D" id="1.20.5.340">
    <property type="match status" value="1"/>
</dbReference>
<sequence>MSRFEKMRIMPTDSLFDENYYVTTNKNFERFNVNIKAMVEVEGVADGAKEQSDEAEANASYAKDLAENTQQQLDQVVIDGDSSVEAAQARVNENGDEFDTLQERLNDADERFDSFRENMEDVEGLPQEVSTLTERVSDAENELTNKAEFTTSETAPENVSDGNFWFEVK</sequence>
<evidence type="ECO:0000256" key="1">
    <source>
        <dbReference type="SAM" id="Coils"/>
    </source>
</evidence>
<feature type="region of interest" description="Disordered" evidence="2">
    <location>
        <begin position="150"/>
        <end position="169"/>
    </location>
</feature>
<keyword evidence="1" id="KW-0175">Coiled coil</keyword>
<keyword evidence="4" id="KW-1185">Reference proteome</keyword>